<name>A0A417YYD2_9BACI</name>
<proteinExistence type="predicted"/>
<sequence length="70" mass="8348">MRNILFYILIALMLTTIISIVLGYHSFGFTVGFIFAGFALAVGVFYSMKNRDYTYKQWYDDYVDRKQRRK</sequence>
<dbReference type="RefSeq" id="WP_118919234.1">
    <property type="nucleotide sequence ID" value="NZ_QWEG01000002.1"/>
</dbReference>
<keyword evidence="3" id="KW-1185">Reference proteome</keyword>
<dbReference type="AlphaFoldDB" id="A0A417YYD2"/>
<evidence type="ECO:0000313" key="3">
    <source>
        <dbReference type="Proteomes" id="UP000284416"/>
    </source>
</evidence>
<organism evidence="2 3">
    <name type="scientific">Neobacillus notoginsengisoli</name>
    <dbReference type="NCBI Taxonomy" id="1578198"/>
    <lineage>
        <taxon>Bacteria</taxon>
        <taxon>Bacillati</taxon>
        <taxon>Bacillota</taxon>
        <taxon>Bacilli</taxon>
        <taxon>Bacillales</taxon>
        <taxon>Bacillaceae</taxon>
        <taxon>Neobacillus</taxon>
    </lineage>
</organism>
<feature type="transmembrane region" description="Helical" evidence="1">
    <location>
        <begin position="30"/>
        <end position="48"/>
    </location>
</feature>
<dbReference type="OrthoDB" id="2917386at2"/>
<evidence type="ECO:0000313" key="2">
    <source>
        <dbReference type="EMBL" id="RHW42537.1"/>
    </source>
</evidence>
<accession>A0A417YYD2</accession>
<protein>
    <submittedName>
        <fullName evidence="2">Uncharacterized protein</fullName>
    </submittedName>
</protein>
<feature type="transmembrane region" description="Helical" evidence="1">
    <location>
        <begin position="5"/>
        <end position="24"/>
    </location>
</feature>
<dbReference type="EMBL" id="QWEG01000002">
    <property type="protein sequence ID" value="RHW42537.1"/>
    <property type="molecule type" value="Genomic_DNA"/>
</dbReference>
<gene>
    <name evidence="2" type="ORF">D1B31_02755</name>
</gene>
<comment type="caution">
    <text evidence="2">The sequence shown here is derived from an EMBL/GenBank/DDBJ whole genome shotgun (WGS) entry which is preliminary data.</text>
</comment>
<evidence type="ECO:0000256" key="1">
    <source>
        <dbReference type="SAM" id="Phobius"/>
    </source>
</evidence>
<keyword evidence="1" id="KW-0472">Membrane</keyword>
<dbReference type="Proteomes" id="UP000284416">
    <property type="component" value="Unassembled WGS sequence"/>
</dbReference>
<reference evidence="2 3" key="1">
    <citation type="journal article" date="2017" name="Int. J. Syst. Evol. Microbiol.">
        <title>Bacillus notoginsengisoli sp. nov., a novel bacterium isolated from the rhizosphere of Panax notoginseng.</title>
        <authorList>
            <person name="Zhang M.Y."/>
            <person name="Cheng J."/>
            <person name="Cai Y."/>
            <person name="Zhang T.Y."/>
            <person name="Wu Y.Y."/>
            <person name="Manikprabhu D."/>
            <person name="Li W.J."/>
            <person name="Zhang Y.X."/>
        </authorList>
    </citation>
    <scope>NUCLEOTIDE SEQUENCE [LARGE SCALE GENOMIC DNA]</scope>
    <source>
        <strain evidence="2 3">JCM 30743</strain>
    </source>
</reference>
<keyword evidence="1" id="KW-1133">Transmembrane helix</keyword>
<keyword evidence="1" id="KW-0812">Transmembrane</keyword>